<dbReference type="Proteomes" id="UP001234989">
    <property type="component" value="Chromosome 7"/>
</dbReference>
<dbReference type="InterPro" id="IPR006527">
    <property type="entry name" value="F-box-assoc_dom_typ1"/>
</dbReference>
<dbReference type="InterPro" id="IPR017451">
    <property type="entry name" value="F-box-assoc_interact_dom"/>
</dbReference>
<accession>A0AAF0R963</accession>
<name>A0AAF0R963_SOLVR</name>
<organism evidence="2 3">
    <name type="scientific">Solanum verrucosum</name>
    <dbReference type="NCBI Taxonomy" id="315347"/>
    <lineage>
        <taxon>Eukaryota</taxon>
        <taxon>Viridiplantae</taxon>
        <taxon>Streptophyta</taxon>
        <taxon>Embryophyta</taxon>
        <taxon>Tracheophyta</taxon>
        <taxon>Spermatophyta</taxon>
        <taxon>Magnoliopsida</taxon>
        <taxon>eudicotyledons</taxon>
        <taxon>Gunneridae</taxon>
        <taxon>Pentapetalae</taxon>
        <taxon>asterids</taxon>
        <taxon>lamiids</taxon>
        <taxon>Solanales</taxon>
        <taxon>Solanaceae</taxon>
        <taxon>Solanoideae</taxon>
        <taxon>Solaneae</taxon>
        <taxon>Solanum</taxon>
    </lineage>
</organism>
<dbReference type="PANTHER" id="PTHR31672:SF13">
    <property type="entry name" value="F-BOX PROTEIN CPR30-LIKE"/>
    <property type="match status" value="1"/>
</dbReference>
<sequence length="460" mass="52065">MYADGSMSEISLQGLSGDQPADFPASLQGFSGNQPVIFPESSQGVAGDQPAVFSASLQGVSGDQPTDFPASLQGVSGNADLLSEILLRLPPKSLLRFQAVCKDWFSIISSRTFRQLHCRRKLTSGKVDGLFFCWWVYGNNYVDFIPLNGIPKKQRGMIPSALKNIANSTSSKIEQLHSCNGLFCISFNLGIENLDYYVYNPSTNQHRLIPLPYLGIKAYEIVVMNLAFDPMVSDCYKLVCVMKLNGVYEIFVYSSETEVWRDCMEMEMEMLNQHCLGQGVFLNGCMHWVSEMSSFLRFDLDLMCFRDMPSTDIPVGVLKRSIRYFGESGGHLHLIEVHGLRSMSFEVLEMEIDYSKWFVKYRVDLSSLHTTYPLMLSEELDLLDVNGRTCNVVSLVVNDKEDTARFLVTTPDVIIEYDAHLMTIKEVADIEIAKIPVIWEDVSVFEWYDTHQYVETMARV</sequence>
<keyword evidence="3" id="KW-1185">Reference proteome</keyword>
<dbReference type="CDD" id="cd22157">
    <property type="entry name" value="F-box_AtFBW1-like"/>
    <property type="match status" value="1"/>
</dbReference>
<dbReference type="AlphaFoldDB" id="A0AAF0R963"/>
<dbReference type="PANTHER" id="PTHR31672">
    <property type="entry name" value="BNACNNG10540D PROTEIN"/>
    <property type="match status" value="1"/>
</dbReference>
<dbReference type="InterPro" id="IPR001810">
    <property type="entry name" value="F-box_dom"/>
</dbReference>
<dbReference type="Pfam" id="PF07734">
    <property type="entry name" value="FBA_1"/>
    <property type="match status" value="1"/>
</dbReference>
<feature type="domain" description="F-box" evidence="1">
    <location>
        <begin position="77"/>
        <end position="117"/>
    </location>
</feature>
<dbReference type="SUPFAM" id="SSF81383">
    <property type="entry name" value="F-box domain"/>
    <property type="match status" value="1"/>
</dbReference>
<dbReference type="EMBL" id="CP133618">
    <property type="protein sequence ID" value="WMV36973.1"/>
    <property type="molecule type" value="Genomic_DNA"/>
</dbReference>
<proteinExistence type="predicted"/>
<evidence type="ECO:0000313" key="2">
    <source>
        <dbReference type="EMBL" id="WMV36973.1"/>
    </source>
</evidence>
<dbReference type="Pfam" id="PF00646">
    <property type="entry name" value="F-box"/>
    <property type="match status" value="1"/>
</dbReference>
<dbReference type="SMART" id="SM00256">
    <property type="entry name" value="FBOX"/>
    <property type="match status" value="1"/>
</dbReference>
<dbReference type="InterPro" id="IPR050796">
    <property type="entry name" value="SCF_F-box_component"/>
</dbReference>
<dbReference type="InterPro" id="IPR036047">
    <property type="entry name" value="F-box-like_dom_sf"/>
</dbReference>
<dbReference type="NCBIfam" id="TIGR01640">
    <property type="entry name" value="F_box_assoc_1"/>
    <property type="match status" value="1"/>
</dbReference>
<gene>
    <name evidence="2" type="ORF">MTR67_030358</name>
</gene>
<reference evidence="2" key="1">
    <citation type="submission" date="2023-08" db="EMBL/GenBank/DDBJ databases">
        <title>A de novo genome assembly of Solanum verrucosum Schlechtendal, a Mexican diploid species geographically isolated from the other diploid A-genome species in potato relatives.</title>
        <authorList>
            <person name="Hosaka K."/>
        </authorList>
    </citation>
    <scope>NUCLEOTIDE SEQUENCE</scope>
    <source>
        <tissue evidence="2">Young leaves</tissue>
    </source>
</reference>
<evidence type="ECO:0000313" key="3">
    <source>
        <dbReference type="Proteomes" id="UP001234989"/>
    </source>
</evidence>
<evidence type="ECO:0000259" key="1">
    <source>
        <dbReference type="SMART" id="SM00256"/>
    </source>
</evidence>
<protein>
    <recommendedName>
        <fullName evidence="1">F-box domain-containing protein</fullName>
    </recommendedName>
</protein>
<dbReference type="Gene3D" id="1.20.1280.50">
    <property type="match status" value="1"/>
</dbReference>